<dbReference type="InterPro" id="IPR014748">
    <property type="entry name" value="Enoyl-CoA_hydra_C"/>
</dbReference>
<dbReference type="InterPro" id="IPR001753">
    <property type="entry name" value="Enoyl-CoA_hydra/iso"/>
</dbReference>
<dbReference type="PANTHER" id="PTHR11941">
    <property type="entry name" value="ENOYL-COA HYDRATASE-RELATED"/>
    <property type="match status" value="1"/>
</dbReference>
<protein>
    <submittedName>
        <fullName evidence="4">Crotonase/enoyl-CoA hydratase family protein</fullName>
    </submittedName>
</protein>
<dbReference type="EMBL" id="JAVKPH010000008">
    <property type="protein sequence ID" value="MDR5652775.1"/>
    <property type="molecule type" value="Genomic_DNA"/>
</dbReference>
<dbReference type="Proteomes" id="UP001247754">
    <property type="component" value="Unassembled WGS sequence"/>
</dbReference>
<dbReference type="CDD" id="cd06558">
    <property type="entry name" value="crotonase-like"/>
    <property type="match status" value="1"/>
</dbReference>
<evidence type="ECO:0000313" key="5">
    <source>
        <dbReference type="Proteomes" id="UP001247754"/>
    </source>
</evidence>
<dbReference type="InterPro" id="IPR029045">
    <property type="entry name" value="ClpP/crotonase-like_dom_sf"/>
</dbReference>
<keyword evidence="2" id="KW-0456">Lyase</keyword>
<reference evidence="4 5" key="1">
    <citation type="submission" date="2023-09" db="EMBL/GenBank/DDBJ databases">
        <title>Xinfangfangia sedmenti sp. nov., isolated the sedment.</title>
        <authorList>
            <person name="Xu L."/>
        </authorList>
    </citation>
    <scope>NUCLEOTIDE SEQUENCE [LARGE SCALE GENOMIC DNA]</scope>
    <source>
        <strain evidence="4 5">LG-4</strain>
    </source>
</reference>
<proteinExistence type="inferred from homology"/>
<organism evidence="4 5">
    <name type="scientific">Ruixingdingia sedimenti</name>
    <dbReference type="NCBI Taxonomy" id="3073604"/>
    <lineage>
        <taxon>Bacteria</taxon>
        <taxon>Pseudomonadati</taxon>
        <taxon>Pseudomonadota</taxon>
        <taxon>Alphaproteobacteria</taxon>
        <taxon>Rhodobacterales</taxon>
        <taxon>Paracoccaceae</taxon>
        <taxon>Ruixingdingia</taxon>
    </lineage>
</organism>
<dbReference type="SUPFAM" id="SSF52096">
    <property type="entry name" value="ClpP/crotonase"/>
    <property type="match status" value="1"/>
</dbReference>
<comment type="similarity">
    <text evidence="1 3">Belongs to the enoyl-CoA hydratase/isomerase family.</text>
</comment>
<dbReference type="Pfam" id="PF00378">
    <property type="entry name" value="ECH_1"/>
    <property type="match status" value="1"/>
</dbReference>
<accession>A0ABU1F7B4</accession>
<keyword evidence="5" id="KW-1185">Reference proteome</keyword>
<sequence length="266" mass="27876">MTLVLTEMDGEGIVTLTLNDPGSRNAISDLPMVEAILAALAAAEADPAARVIVLTGTGSAFSSGGNIKKMGESGGLNDPLPARTRQNYRAGIQRIPLAMEAMELPVVAAVNGPAVGAGCDLTLMCDVRIAGESARFAESFVRLGIIPGDGGAWLLPRVVGFSKACEMALTGEMIDAAEALRIGLVSRVVPDADLLETARDVARKIAANPTHAVRMTKRILRQAGQMRLDQALELSAAYQALAHATADHKESVAAMLERRPAQLTGR</sequence>
<evidence type="ECO:0000313" key="4">
    <source>
        <dbReference type="EMBL" id="MDR5652775.1"/>
    </source>
</evidence>
<dbReference type="Gene3D" id="1.10.12.10">
    <property type="entry name" value="Lyase 2-enoyl-coa Hydratase, Chain A, domain 2"/>
    <property type="match status" value="1"/>
</dbReference>
<dbReference type="NCBIfam" id="NF006699">
    <property type="entry name" value="PRK09245.1"/>
    <property type="match status" value="1"/>
</dbReference>
<evidence type="ECO:0000256" key="3">
    <source>
        <dbReference type="RuleBase" id="RU003707"/>
    </source>
</evidence>
<dbReference type="PANTHER" id="PTHR11941:SF54">
    <property type="entry name" value="ENOYL-COA HYDRATASE, MITOCHONDRIAL"/>
    <property type="match status" value="1"/>
</dbReference>
<dbReference type="InterPro" id="IPR018376">
    <property type="entry name" value="Enoyl-CoA_hyd/isom_CS"/>
</dbReference>
<gene>
    <name evidence="4" type="ORF">RGD00_09180</name>
</gene>
<evidence type="ECO:0000256" key="1">
    <source>
        <dbReference type="ARBA" id="ARBA00005254"/>
    </source>
</evidence>
<dbReference type="RefSeq" id="WP_310457021.1">
    <property type="nucleotide sequence ID" value="NZ_JAVKPH010000008.1"/>
</dbReference>
<dbReference type="Gene3D" id="3.90.226.10">
    <property type="entry name" value="2-enoyl-CoA Hydratase, Chain A, domain 1"/>
    <property type="match status" value="1"/>
</dbReference>
<comment type="caution">
    <text evidence="4">The sequence shown here is derived from an EMBL/GenBank/DDBJ whole genome shotgun (WGS) entry which is preliminary data.</text>
</comment>
<name>A0ABU1F7B4_9RHOB</name>
<dbReference type="PROSITE" id="PS00166">
    <property type="entry name" value="ENOYL_COA_HYDRATASE"/>
    <property type="match status" value="1"/>
</dbReference>
<evidence type="ECO:0000256" key="2">
    <source>
        <dbReference type="ARBA" id="ARBA00023239"/>
    </source>
</evidence>